<reference evidence="2" key="1">
    <citation type="journal article" date="2019" name="Int. J. Syst. Evol. Microbiol.">
        <title>The Global Catalogue of Microorganisms (GCM) 10K type strain sequencing project: providing services to taxonomists for standard genome sequencing and annotation.</title>
        <authorList>
            <consortium name="The Broad Institute Genomics Platform"/>
            <consortium name="The Broad Institute Genome Sequencing Center for Infectious Disease"/>
            <person name="Wu L."/>
            <person name="Ma J."/>
        </authorList>
    </citation>
    <scope>NUCLEOTIDE SEQUENCE [LARGE SCALE GENOMIC DNA]</scope>
    <source>
        <strain evidence="2">JCM 16950</strain>
    </source>
</reference>
<gene>
    <name evidence="1" type="ORF">GCM10022240_13290</name>
</gene>
<name>A0ABP7GF25_9MICO</name>
<accession>A0ABP7GF25</accession>
<evidence type="ECO:0000313" key="2">
    <source>
        <dbReference type="Proteomes" id="UP001500540"/>
    </source>
</evidence>
<keyword evidence="2" id="KW-1185">Reference proteome</keyword>
<evidence type="ECO:0000313" key="1">
    <source>
        <dbReference type="EMBL" id="GAA3762039.1"/>
    </source>
</evidence>
<dbReference type="RefSeq" id="WP_344781816.1">
    <property type="nucleotide sequence ID" value="NZ_BAABAF010000004.1"/>
</dbReference>
<dbReference type="EMBL" id="BAABAF010000004">
    <property type="protein sequence ID" value="GAA3762039.1"/>
    <property type="molecule type" value="Genomic_DNA"/>
</dbReference>
<sequence length="94" mass="9872">MPTYNEAALAASAALGTLIELTQQISGAGDTLDMLGAVRLVEIQAENVRRAIVTEARAEGLTWEQIGDALGISGQNVHETYSAPVIQANADSYV</sequence>
<comment type="caution">
    <text evidence="1">The sequence shown here is derived from an EMBL/GenBank/DDBJ whole genome shotgun (WGS) entry which is preliminary data.</text>
</comment>
<dbReference type="Proteomes" id="UP001500540">
    <property type="component" value="Unassembled WGS sequence"/>
</dbReference>
<organism evidence="1 2">
    <name type="scientific">Microbacterium kribbense</name>
    <dbReference type="NCBI Taxonomy" id="433645"/>
    <lineage>
        <taxon>Bacteria</taxon>
        <taxon>Bacillati</taxon>
        <taxon>Actinomycetota</taxon>
        <taxon>Actinomycetes</taxon>
        <taxon>Micrococcales</taxon>
        <taxon>Microbacteriaceae</taxon>
        <taxon>Microbacterium</taxon>
    </lineage>
</organism>
<proteinExistence type="predicted"/>
<protein>
    <submittedName>
        <fullName evidence="1">Uncharacterized protein</fullName>
    </submittedName>
</protein>